<dbReference type="EMBL" id="CP080764">
    <property type="protein sequence ID" value="QYY41515.1"/>
    <property type="molecule type" value="Genomic_DNA"/>
</dbReference>
<evidence type="ECO:0000313" key="1">
    <source>
        <dbReference type="EMBL" id="QYY41515.1"/>
    </source>
</evidence>
<organism evidence="1 2">
    <name type="scientific">Aneurinibacillus thermoaerophilus</name>
    <dbReference type="NCBI Taxonomy" id="143495"/>
    <lineage>
        <taxon>Bacteria</taxon>
        <taxon>Bacillati</taxon>
        <taxon>Bacillota</taxon>
        <taxon>Bacilli</taxon>
        <taxon>Bacillales</taxon>
        <taxon>Paenibacillaceae</taxon>
        <taxon>Aneurinibacillus group</taxon>
        <taxon>Aneurinibacillus</taxon>
    </lineage>
</organism>
<dbReference type="InterPro" id="IPR014729">
    <property type="entry name" value="Rossmann-like_a/b/a_fold"/>
</dbReference>
<dbReference type="InterPro" id="IPR018317">
    <property type="entry name" value="QueC"/>
</dbReference>
<dbReference type="EC" id="6.3.4.20" evidence="1"/>
<dbReference type="GeneID" id="97141948"/>
<accession>A0ABX8Y812</accession>
<dbReference type="SUPFAM" id="SSF52402">
    <property type="entry name" value="Adenine nucleotide alpha hydrolases-like"/>
    <property type="match status" value="1"/>
</dbReference>
<dbReference type="Proteomes" id="UP000826616">
    <property type="component" value="Chromosome"/>
</dbReference>
<protein>
    <submittedName>
        <fullName evidence="1">7-cyano-7-deazaguanine synthase</fullName>
        <ecNumber evidence="1">6.3.4.20</ecNumber>
    </submittedName>
</protein>
<dbReference type="Gene3D" id="3.40.50.620">
    <property type="entry name" value="HUPs"/>
    <property type="match status" value="1"/>
</dbReference>
<sequence>MKKSFMAELNSPPHSFFGKEHINFDYSQPESYIILDLIDVFGSIYYKDITVEKDKSLSVPRNIELHIPVTNKKLWEKTVSTLQEIVKFVSKDNLKIEFYEEEKEYLPEGFRFPYEGYKVVTLLSGGLDSFSGAYMNIHSNLNSIYSGYVNSNQEQKPQKTISDFVRKQDRTSSICLFPKLDVEKREPTQSTRSLLFLTLACSIACTNQIKTVYIYENGVLSLNPTLNGRFTTRTTHPKTLFLYNQILKMLNLDLKIENPFVFETKGEIINRLSDEFKQQIRYTHTCSTSRQNQYVGKHQCGWCVPCLLRKISICAYDLEHYDTEYHVPYGAKLKDIKEEYRQNEFKSSVEYFREVKALIDSGEIFLHIDGFEKEYYECTDYQEKTYDMLKRFSLEFERFWNKNEIY</sequence>
<dbReference type="Pfam" id="PF06508">
    <property type="entry name" value="QueC"/>
    <property type="match status" value="1"/>
</dbReference>
<proteinExistence type="predicted"/>
<evidence type="ECO:0000313" key="2">
    <source>
        <dbReference type="Proteomes" id="UP000826616"/>
    </source>
</evidence>
<dbReference type="RefSeq" id="WP_220558991.1">
    <property type="nucleotide sequence ID" value="NZ_CP080764.1"/>
</dbReference>
<reference evidence="1 2" key="1">
    <citation type="submission" date="2021-08" db="EMBL/GenBank/DDBJ databases">
        <title>Complete genome sequence of the strain Aneurinibacillus thermoaerophilus CCM 8960.</title>
        <authorList>
            <person name="Musilova J."/>
            <person name="Kourilova X."/>
            <person name="Pernicova I."/>
            <person name="Bezdicek M."/>
            <person name="Lengerova M."/>
            <person name="Obruca S."/>
            <person name="Sedlar K."/>
        </authorList>
    </citation>
    <scope>NUCLEOTIDE SEQUENCE [LARGE SCALE GENOMIC DNA]</scope>
    <source>
        <strain evidence="1 2">CCM 8960</strain>
    </source>
</reference>
<dbReference type="GO" id="GO:0016874">
    <property type="term" value="F:ligase activity"/>
    <property type="evidence" value="ECO:0007669"/>
    <property type="project" value="UniProtKB-KW"/>
</dbReference>
<gene>
    <name evidence="1" type="ORF">K3F53_11255</name>
</gene>
<name>A0ABX8Y812_ANETH</name>
<keyword evidence="2" id="KW-1185">Reference proteome</keyword>
<keyword evidence="1" id="KW-0436">Ligase</keyword>